<sequence>MGFFTGDLNPHFFLYPSLYLYILYITYGLYYLLLKGLDFFSSLDDLFTLFVLNPAPLHFISRGITALLGTLTIYLLYLLSKKLYSREIALISSLILSLTYLHARDSHFGTTDVPLTFLILLAYIFISDIFLSGKNYILAGIISGFSVSMKYNGAILAVPILIAHLLSKETFEESFVKKFFNKKIIFSALAMISAFLLTSPYVLLDYKSFLASIKFLTKALRQGIGMELGIGWIFYLKFTLRYGIGAPLLLASLAGMAYLIYRHRKEDILLLSFPVIYYLIIGNSHGVFSRYMIPVLPFLSLFTAVVIYDFISSIKILKNYKLLASILVSILVLIPSIYSIISFNNTIFKKDTRNLAADWIKTNLPSGSRIYMHGHYEYELPLLPRDLENIEADIVDFKERGKTSPNFIIKLRALDLLLKKGTYPPNPNFHILRSESEYINDDLLTKMSPDYIVTTEYYLNYYSSDAGKLDNFIKRFCTPLVSFYPYNLTGEKPNPLFDPLDAFYVPFARPDGILRPGPVIHIYKVLKDRRI</sequence>
<keyword evidence="3" id="KW-0328">Glycosyltransferase</keyword>
<evidence type="ECO:0000256" key="5">
    <source>
        <dbReference type="ARBA" id="ARBA00022692"/>
    </source>
</evidence>
<dbReference type="PANTHER" id="PTHR33908:SF11">
    <property type="entry name" value="MEMBRANE PROTEIN"/>
    <property type="match status" value="1"/>
</dbReference>
<evidence type="ECO:0000256" key="6">
    <source>
        <dbReference type="ARBA" id="ARBA00022989"/>
    </source>
</evidence>
<dbReference type="InterPro" id="IPR050297">
    <property type="entry name" value="LipidA_mod_glycosyltrf_83"/>
</dbReference>
<name>A0A1F7RBS1_9BACT</name>
<evidence type="ECO:0000256" key="3">
    <source>
        <dbReference type="ARBA" id="ARBA00022676"/>
    </source>
</evidence>
<evidence type="ECO:0000256" key="7">
    <source>
        <dbReference type="ARBA" id="ARBA00023136"/>
    </source>
</evidence>
<feature type="transmembrane region" description="Helical" evidence="8">
    <location>
        <begin position="184"/>
        <end position="204"/>
    </location>
</feature>
<feature type="transmembrane region" description="Helical" evidence="8">
    <location>
        <begin position="242"/>
        <end position="261"/>
    </location>
</feature>
<keyword evidence="4" id="KW-0808">Transferase</keyword>
<protein>
    <recommendedName>
        <fullName evidence="9">Glycosyltransferase RgtA/B/C/D-like domain-containing protein</fullName>
    </recommendedName>
</protein>
<evidence type="ECO:0000313" key="10">
    <source>
        <dbReference type="EMBL" id="OGL38851.1"/>
    </source>
</evidence>
<evidence type="ECO:0000313" key="11">
    <source>
        <dbReference type="Proteomes" id="UP000178526"/>
    </source>
</evidence>
<keyword evidence="2" id="KW-1003">Cell membrane</keyword>
<evidence type="ECO:0000259" key="9">
    <source>
        <dbReference type="Pfam" id="PF13231"/>
    </source>
</evidence>
<dbReference type="InterPro" id="IPR038731">
    <property type="entry name" value="RgtA/B/C-like"/>
</dbReference>
<proteinExistence type="predicted"/>
<keyword evidence="6 8" id="KW-1133">Transmembrane helix</keyword>
<evidence type="ECO:0000256" key="4">
    <source>
        <dbReference type="ARBA" id="ARBA00022679"/>
    </source>
</evidence>
<feature type="transmembrane region" description="Helical" evidence="8">
    <location>
        <begin position="137"/>
        <end position="163"/>
    </location>
</feature>
<dbReference type="GO" id="GO:0016763">
    <property type="term" value="F:pentosyltransferase activity"/>
    <property type="evidence" value="ECO:0007669"/>
    <property type="project" value="TreeGrafter"/>
</dbReference>
<feature type="domain" description="Glycosyltransferase RgtA/B/C/D-like" evidence="9">
    <location>
        <begin position="64"/>
        <end position="196"/>
    </location>
</feature>
<reference evidence="10 11" key="1">
    <citation type="journal article" date="2016" name="Nat. Commun.">
        <title>Thousands of microbial genomes shed light on interconnected biogeochemical processes in an aquifer system.</title>
        <authorList>
            <person name="Anantharaman K."/>
            <person name="Brown C.T."/>
            <person name="Hug L.A."/>
            <person name="Sharon I."/>
            <person name="Castelle C.J."/>
            <person name="Probst A.J."/>
            <person name="Thomas B.C."/>
            <person name="Singh A."/>
            <person name="Wilkins M.J."/>
            <person name="Karaoz U."/>
            <person name="Brodie E.L."/>
            <person name="Williams K.H."/>
            <person name="Hubbard S.S."/>
            <person name="Banfield J.F."/>
        </authorList>
    </citation>
    <scope>NUCLEOTIDE SEQUENCE [LARGE SCALE GENOMIC DNA]</scope>
</reference>
<feature type="transmembrane region" description="Helical" evidence="8">
    <location>
        <begin position="46"/>
        <end position="77"/>
    </location>
</feature>
<comment type="caution">
    <text evidence="10">The sequence shown here is derived from an EMBL/GenBank/DDBJ whole genome shotgun (WGS) entry which is preliminary data.</text>
</comment>
<evidence type="ECO:0000256" key="2">
    <source>
        <dbReference type="ARBA" id="ARBA00022475"/>
    </source>
</evidence>
<feature type="transmembrane region" description="Helical" evidence="8">
    <location>
        <begin position="113"/>
        <end position="131"/>
    </location>
</feature>
<dbReference type="GO" id="GO:0009103">
    <property type="term" value="P:lipopolysaccharide biosynthetic process"/>
    <property type="evidence" value="ECO:0007669"/>
    <property type="project" value="UniProtKB-ARBA"/>
</dbReference>
<dbReference type="AlphaFoldDB" id="A0A1F7RBS1"/>
<feature type="transmembrane region" description="Helical" evidence="8">
    <location>
        <begin position="322"/>
        <end position="341"/>
    </location>
</feature>
<evidence type="ECO:0000256" key="1">
    <source>
        <dbReference type="ARBA" id="ARBA00004651"/>
    </source>
</evidence>
<keyword evidence="5 8" id="KW-0812">Transmembrane</keyword>
<dbReference type="GO" id="GO:0005886">
    <property type="term" value="C:plasma membrane"/>
    <property type="evidence" value="ECO:0007669"/>
    <property type="project" value="UniProtKB-SubCell"/>
</dbReference>
<dbReference type="Proteomes" id="UP000178526">
    <property type="component" value="Unassembled WGS sequence"/>
</dbReference>
<dbReference type="Pfam" id="PF13231">
    <property type="entry name" value="PMT_2"/>
    <property type="match status" value="1"/>
</dbReference>
<feature type="transmembrane region" description="Helical" evidence="8">
    <location>
        <begin position="12"/>
        <end position="34"/>
    </location>
</feature>
<feature type="transmembrane region" description="Helical" evidence="8">
    <location>
        <begin position="291"/>
        <end position="310"/>
    </location>
</feature>
<comment type="subcellular location">
    <subcellularLocation>
        <location evidence="1">Cell membrane</location>
        <topology evidence="1">Multi-pass membrane protein</topology>
    </subcellularLocation>
</comment>
<organism evidence="10 11">
    <name type="scientific">Candidatus Schekmanbacteria bacterium GWA2_38_11</name>
    <dbReference type="NCBI Taxonomy" id="1817876"/>
    <lineage>
        <taxon>Bacteria</taxon>
        <taxon>Candidatus Schekmaniibacteriota</taxon>
    </lineage>
</organism>
<dbReference type="PANTHER" id="PTHR33908">
    <property type="entry name" value="MANNOSYLTRANSFERASE YKCB-RELATED"/>
    <property type="match status" value="1"/>
</dbReference>
<feature type="transmembrane region" description="Helical" evidence="8">
    <location>
        <begin position="268"/>
        <end position="285"/>
    </location>
</feature>
<accession>A0A1F7RBS1</accession>
<keyword evidence="7 8" id="KW-0472">Membrane</keyword>
<evidence type="ECO:0000256" key="8">
    <source>
        <dbReference type="SAM" id="Phobius"/>
    </source>
</evidence>
<dbReference type="EMBL" id="MGDB01000133">
    <property type="protein sequence ID" value="OGL38851.1"/>
    <property type="molecule type" value="Genomic_DNA"/>
</dbReference>
<gene>
    <name evidence="10" type="ORF">A2042_01775</name>
</gene>